<comment type="caution">
    <text evidence="2">The sequence shown here is derived from an EMBL/GenBank/DDBJ whole genome shotgun (WGS) entry which is preliminary data.</text>
</comment>
<evidence type="ECO:0000313" key="2">
    <source>
        <dbReference type="EMBL" id="RNJ46951.1"/>
    </source>
</evidence>
<accession>A0A3M9XGE8</accession>
<feature type="region of interest" description="Disordered" evidence="1">
    <location>
        <begin position="673"/>
        <end position="700"/>
    </location>
</feature>
<proteinExistence type="predicted"/>
<evidence type="ECO:0000313" key="3">
    <source>
        <dbReference type="Proteomes" id="UP000275436"/>
    </source>
</evidence>
<feature type="compositionally biased region" description="Polar residues" evidence="1">
    <location>
        <begin position="683"/>
        <end position="692"/>
    </location>
</feature>
<reference evidence="2 3" key="1">
    <citation type="journal article" date="2018" name="Mol. Plant Microbe Interact.">
        <title>Taxonomically Different Co-Microsymbionts of a Relict Legume, Oxytropis popoviana, Have Complementary Sets of Symbiotic Genes and Together Increase the Efficiency of Plant Nodulation.</title>
        <authorList>
            <person name="Safronova V."/>
            <person name="Belimov A."/>
            <person name="Sazanova A."/>
            <person name="Chirak E."/>
            <person name="Verkhozina A."/>
            <person name="Kuznetsova I."/>
            <person name="Andronov E."/>
            <person name="Puhalsky J."/>
            <person name="Tikhonovich I."/>
        </authorList>
    </citation>
    <scope>NUCLEOTIDE SEQUENCE [LARGE SCALE GENOMIC DNA]</scope>
    <source>
        <strain evidence="2 3">Opo-235</strain>
    </source>
</reference>
<feature type="region of interest" description="Disordered" evidence="1">
    <location>
        <begin position="379"/>
        <end position="399"/>
    </location>
</feature>
<name>A0A3M9XGE8_9HYPH</name>
<evidence type="ECO:0000256" key="1">
    <source>
        <dbReference type="SAM" id="MobiDB-lite"/>
    </source>
</evidence>
<protein>
    <submittedName>
        <fullName evidence="2">Uncharacterized protein</fullName>
    </submittedName>
</protein>
<organism evidence="2 3">
    <name type="scientific">Mesorhizobium japonicum</name>
    <dbReference type="NCBI Taxonomy" id="2066070"/>
    <lineage>
        <taxon>Bacteria</taxon>
        <taxon>Pseudomonadati</taxon>
        <taxon>Pseudomonadota</taxon>
        <taxon>Alphaproteobacteria</taxon>
        <taxon>Hyphomicrobiales</taxon>
        <taxon>Phyllobacteriaceae</taxon>
        <taxon>Mesorhizobium</taxon>
    </lineage>
</organism>
<sequence length="1442" mass="158943">MMRRIIDEAQTYHVFDALSTPGFASNGATPSFLDTMGSFADLAFGISDPSVMTGIRFLRASEVISGADGIIGFQQVLADMRKPAAQRPEYLSSDPVAVFGNSAEKQAAAINQQLTMFQLYNGIGVRNRNSKIRAKRATEDSDPDVITLKTTDLMIGSEDNGKIFEFAEPLHAHLPTLGSGDGGFEIWVYYMPDPRPEPAALAGDPALQHQLAERGSAVTIYDGTRAVGNVSEFSMVRVRWTGSEWSLRGSETIEFHEAISALGSSPILLRRLGLIFDFNVPVSEIFSNTTGRFEGRIRVVPDLHDKRCHSSWPWTAFSAGDVSVPADGRAGLPPILSFQPRLGYSASEPLIAGFRRMTDTGQSLYEITASTLKVFADARRRSDDRKRGKPRFTPEPGTPRSAFNAGIIKDVGLAPDFDLRGRPTALRTTGITVSAGDEAYRLDRALERRTKKETDFATSIKNSGVALAFAASADDNLFFEDMLAGYVADVNDRVRWKSLCRRQQSYWFDRGRSGIPDELPDFVAPQDEGLIGLGVDKKVDEDGTIHLKITDNLFNWDGYSLVIPRPGEPVPEINSARPLGSRPTIPHTDDLPVRIVSRVVPQSIAKLRYRMVLQFRARTADLAGNAWRPAEADRIFEHLMQTDRPTADALQTSPFAFLRYDPINPPVIMPLQKPGPSDLGASTDVSGLSEATPSAGRSPEGASVLAIRSGVDRVQNHCRWLFAAPEINLMQAEWAGLLDIFSGPSEAYSILRTRYATALDPNLYDRVLQKLRWPGTSLLSTPYIPDIHAMGVALNYLPGRERPKNSVAILENDISKTVTKVHFATDDHGPAKGKPFSQPFILALSSGPRAARYNASTRMLDVKLPAGEQQLVSFSCYPDPSRLEDFGLFAAATSASGSTLVLQASLPKVADKSIRSSFEAGLVSSVTPSSLLRLVHAIPRPLYAPSFTEGVSVTPRRTFGKAVLLEDTLKTHRASTSNIEIEASWTEYQDFQGSAWPATSPGHLQPPVSVTVDLPDLTILPDASHETLQLKIRHDFPDTKYRKVKYRMRATTRYRDYFDSVFTSNPNNITSVSEFSRDLDILNTAPPDRPVVEYILPTFTWADSESRHPIRKKTRARRSGLRMYLRRPWPSSGEGEVVAILLKPATAPTTTTPDHQPTPAFSEIGADPIRIDAGVSRRYLAFEDFTISRTENKVSNCIAFDQPPKILPSVQPAPDASGAIPLVEDRQITYSDDGLSTAKPEGFTEISYDAAVFDVGYDDEKGLMFADIDIERREEYFPFVRFLVARYQPRSAPYAFLSPPAVADFVQIAPERVLTIIRESVPGLRGGHEVLTLRLVGPVHGDPDKGSLLNEVEMVAVRGTGIESKLHDFVHLPLSVDLAKIQEDGHELVQWIAQVELSRIDGCSGIQISEYEVYKSRSAPDEGSQNVGHDRRAVYLTTVPIW</sequence>
<gene>
    <name evidence="2" type="ORF">DNR46_03510</name>
</gene>
<dbReference type="EMBL" id="QKOD01000001">
    <property type="protein sequence ID" value="RNJ46951.1"/>
    <property type="molecule type" value="Genomic_DNA"/>
</dbReference>
<dbReference type="Proteomes" id="UP000275436">
    <property type="component" value="Unassembled WGS sequence"/>
</dbReference>